<evidence type="ECO:0000259" key="5">
    <source>
        <dbReference type="PROSITE" id="PS51017"/>
    </source>
</evidence>
<reference evidence="6 8" key="1">
    <citation type="journal article" date="2017" name="Nature">
        <title>The sunflower genome provides insights into oil metabolism, flowering and Asterid evolution.</title>
        <authorList>
            <person name="Badouin H."/>
            <person name="Gouzy J."/>
            <person name="Grassa C.J."/>
            <person name="Murat F."/>
            <person name="Staton S.E."/>
            <person name="Cottret L."/>
            <person name="Lelandais-Briere C."/>
            <person name="Owens G.L."/>
            <person name="Carrere S."/>
            <person name="Mayjonade B."/>
            <person name="Legrand L."/>
            <person name="Gill N."/>
            <person name="Kane N.C."/>
            <person name="Bowers J.E."/>
            <person name="Hubner S."/>
            <person name="Bellec A."/>
            <person name="Berard A."/>
            <person name="Berges H."/>
            <person name="Blanchet N."/>
            <person name="Boniface M.C."/>
            <person name="Brunel D."/>
            <person name="Catrice O."/>
            <person name="Chaidir N."/>
            <person name="Claudel C."/>
            <person name="Donnadieu C."/>
            <person name="Faraut T."/>
            <person name="Fievet G."/>
            <person name="Helmstetter N."/>
            <person name="King M."/>
            <person name="Knapp S.J."/>
            <person name="Lai Z."/>
            <person name="Le Paslier M.C."/>
            <person name="Lippi Y."/>
            <person name="Lorenzon L."/>
            <person name="Mandel J.R."/>
            <person name="Marage G."/>
            <person name="Marchand G."/>
            <person name="Marquand E."/>
            <person name="Bret-Mestries E."/>
            <person name="Morien E."/>
            <person name="Nambeesan S."/>
            <person name="Nguyen T."/>
            <person name="Pegot-Espagnet P."/>
            <person name="Pouilly N."/>
            <person name="Raftis F."/>
            <person name="Sallet E."/>
            <person name="Schiex T."/>
            <person name="Thomas J."/>
            <person name="Vandecasteele C."/>
            <person name="Vares D."/>
            <person name="Vear F."/>
            <person name="Vautrin S."/>
            <person name="Crespi M."/>
            <person name="Mangin B."/>
            <person name="Burke J.M."/>
            <person name="Salse J."/>
            <person name="Munos S."/>
            <person name="Vincourt P."/>
            <person name="Rieseberg L.H."/>
            <person name="Langlade N.B."/>
        </authorList>
    </citation>
    <scope>NUCLEOTIDE SEQUENCE [LARGE SCALE GENOMIC DNA]</scope>
    <source>
        <strain evidence="8">cv. SF193</strain>
        <tissue evidence="6">Leaves</tissue>
    </source>
</reference>
<evidence type="ECO:0000256" key="2">
    <source>
        <dbReference type="ARBA" id="ARBA00023242"/>
    </source>
</evidence>
<dbReference type="AlphaFoldDB" id="A0A251U5L0"/>
<proteinExistence type="predicted"/>
<keyword evidence="8" id="KW-1185">Reference proteome</keyword>
<evidence type="ECO:0000313" key="7">
    <source>
        <dbReference type="EMBL" id="OTG17591.1"/>
    </source>
</evidence>
<dbReference type="GO" id="GO:0006355">
    <property type="term" value="P:regulation of DNA-templated transcription"/>
    <property type="evidence" value="ECO:0000318"/>
    <property type="project" value="GO_Central"/>
</dbReference>
<feature type="region of interest" description="Disordered" evidence="4">
    <location>
        <begin position="1"/>
        <end position="23"/>
    </location>
</feature>
<dbReference type="Gramene" id="mRNA:HanXRQr2_Chr08g0324441">
    <property type="protein sequence ID" value="mRNA:HanXRQr2_Chr08g0324441"/>
    <property type="gene ID" value="HanXRQr2_Chr08g0324441"/>
</dbReference>
<dbReference type="PANTHER" id="PTHR31874">
    <property type="entry name" value="CCT MOTIF FAMILY PROTEIN, EXPRESSED"/>
    <property type="match status" value="1"/>
</dbReference>
<feature type="domain" description="CCT" evidence="5">
    <location>
        <begin position="211"/>
        <end position="253"/>
    </location>
</feature>
<reference evidence="7" key="2">
    <citation type="submission" date="2017-02" db="EMBL/GenBank/DDBJ databases">
        <title>Sunflower complete genome.</title>
        <authorList>
            <person name="Langlade N."/>
            <person name="Munos S."/>
        </authorList>
    </citation>
    <scope>NUCLEOTIDE SEQUENCE [LARGE SCALE GENOMIC DNA]</scope>
    <source>
        <tissue evidence="7">Leaves</tissue>
    </source>
</reference>
<dbReference type="InterPro" id="IPR010402">
    <property type="entry name" value="CCT_domain"/>
</dbReference>
<evidence type="ECO:0000313" key="6">
    <source>
        <dbReference type="EMBL" id="KAF5794109.1"/>
    </source>
</evidence>
<dbReference type="InParanoid" id="A0A251U5L0"/>
<organism evidence="7 8">
    <name type="scientific">Helianthus annuus</name>
    <name type="common">Common sunflower</name>
    <dbReference type="NCBI Taxonomy" id="4232"/>
    <lineage>
        <taxon>Eukaryota</taxon>
        <taxon>Viridiplantae</taxon>
        <taxon>Streptophyta</taxon>
        <taxon>Embryophyta</taxon>
        <taxon>Tracheophyta</taxon>
        <taxon>Spermatophyta</taxon>
        <taxon>Magnoliopsida</taxon>
        <taxon>eudicotyledons</taxon>
        <taxon>Gunneridae</taxon>
        <taxon>Pentapetalae</taxon>
        <taxon>asterids</taxon>
        <taxon>campanulids</taxon>
        <taxon>Asterales</taxon>
        <taxon>Asteraceae</taxon>
        <taxon>Asteroideae</taxon>
        <taxon>Heliantheae alliance</taxon>
        <taxon>Heliantheae</taxon>
        <taxon>Helianthus</taxon>
    </lineage>
</organism>
<dbReference type="EMBL" id="MNCJ02000323">
    <property type="protein sequence ID" value="KAF5794109.1"/>
    <property type="molecule type" value="Genomic_DNA"/>
</dbReference>
<evidence type="ECO:0000256" key="1">
    <source>
        <dbReference type="ARBA" id="ARBA00004123"/>
    </source>
</evidence>
<reference evidence="6" key="3">
    <citation type="submission" date="2020-06" db="EMBL/GenBank/DDBJ databases">
        <title>Helianthus annuus Genome sequencing and assembly Release 2.</title>
        <authorList>
            <person name="Gouzy J."/>
            <person name="Langlade N."/>
            <person name="Munos S."/>
        </authorList>
    </citation>
    <scope>NUCLEOTIDE SEQUENCE</scope>
    <source>
        <tissue evidence="6">Leaves</tissue>
    </source>
</reference>
<protein>
    <submittedName>
        <fullName evidence="7">Putative CCT domain-containing protein</fullName>
    </submittedName>
    <submittedName>
        <fullName evidence="6">Transcription factor C2C2-CO-like family</fullName>
    </submittedName>
</protein>
<dbReference type="STRING" id="4232.A0A251U5L0"/>
<sequence length="258" mass="29813">MAPRFHTFTKKSRTPRDKNSKKHAPMVTFNPLHIVPEIETDEPVNINCDEQFNYQVPVFDPLSSEWFQGDKSNTESDGLILPSDSEVAEFAADMERLLGKSHDNEVVACGLNEPVKVEDENCELVCDGYDHVNVYRDMFYDNIRDMRNKTMNMLKLDYNGIIAGWDDERSPWTTGNPPELDPKDCMVGSEEMRRCESGDMGSTTTRLDAGREARVSRYKKKRQTRLFSKKIRYEVRKLNAEKRPRIKGRFVKRTSFAA</sequence>
<name>A0A251U5L0_HELAN</name>
<dbReference type="Pfam" id="PF06203">
    <property type="entry name" value="CCT"/>
    <property type="match status" value="1"/>
</dbReference>
<dbReference type="PROSITE" id="PS51017">
    <property type="entry name" value="CCT"/>
    <property type="match status" value="1"/>
</dbReference>
<dbReference type="PANTHER" id="PTHR31874:SF1">
    <property type="entry name" value="ZINC FINGER PROTEIN CONSTANS-LIKE 6"/>
    <property type="match status" value="1"/>
</dbReference>
<evidence type="ECO:0000256" key="3">
    <source>
        <dbReference type="PROSITE-ProRule" id="PRU00357"/>
    </source>
</evidence>
<dbReference type="InterPro" id="IPR052453">
    <property type="entry name" value="CONSTANS-like_ZF"/>
</dbReference>
<dbReference type="Proteomes" id="UP000215914">
    <property type="component" value="Chromosome 8"/>
</dbReference>
<dbReference type="EMBL" id="CM007897">
    <property type="protein sequence ID" value="OTG17591.1"/>
    <property type="molecule type" value="Genomic_DNA"/>
</dbReference>
<gene>
    <name evidence="7" type="ORF">HannXRQ_Chr08g0213841</name>
    <name evidence="6" type="ORF">HanXRQr2_Chr08g0324441</name>
</gene>
<keyword evidence="2 3" id="KW-0539">Nucleus</keyword>
<evidence type="ECO:0000256" key="4">
    <source>
        <dbReference type="SAM" id="MobiDB-lite"/>
    </source>
</evidence>
<feature type="compositionally biased region" description="Basic residues" evidence="4">
    <location>
        <begin position="7"/>
        <end position="23"/>
    </location>
</feature>
<evidence type="ECO:0000313" key="8">
    <source>
        <dbReference type="Proteomes" id="UP000215914"/>
    </source>
</evidence>
<comment type="subcellular location">
    <subcellularLocation>
        <location evidence="1 3">Nucleus</location>
    </subcellularLocation>
</comment>
<dbReference type="GO" id="GO:0005634">
    <property type="term" value="C:nucleus"/>
    <property type="evidence" value="ECO:0000318"/>
    <property type="project" value="GO_Central"/>
</dbReference>
<accession>A0A251U5L0</accession>